<reference evidence="3" key="1">
    <citation type="submission" date="2016-10" db="EMBL/GenBank/DDBJ databases">
        <authorList>
            <person name="Varghese N."/>
            <person name="Submissions S."/>
        </authorList>
    </citation>
    <scope>NUCLEOTIDE SEQUENCE [LARGE SCALE GENOMIC DNA]</scope>
    <source>
        <strain evidence="3">CGMCC 1.10784</strain>
    </source>
</reference>
<protein>
    <recommendedName>
        <fullName evidence="4">DUF4358 domain-containing protein</fullName>
    </recommendedName>
</protein>
<dbReference type="PROSITE" id="PS51257">
    <property type="entry name" value="PROKAR_LIPOPROTEIN"/>
    <property type="match status" value="1"/>
</dbReference>
<evidence type="ECO:0008006" key="4">
    <source>
        <dbReference type="Google" id="ProtNLM"/>
    </source>
</evidence>
<feature type="chain" id="PRO_5011635415" description="DUF4358 domain-containing protein" evidence="1">
    <location>
        <begin position="24"/>
        <end position="138"/>
    </location>
</feature>
<evidence type="ECO:0000313" key="2">
    <source>
        <dbReference type="EMBL" id="SFE85881.1"/>
    </source>
</evidence>
<evidence type="ECO:0000256" key="1">
    <source>
        <dbReference type="SAM" id="SignalP"/>
    </source>
</evidence>
<keyword evidence="1" id="KW-0732">Signal</keyword>
<dbReference type="AlphaFoldDB" id="A0A1I2E010"/>
<name>A0A1I2E010_9BACL</name>
<sequence>MVKTWIMMGLVVILLTGCSSQSAKPDSSPAPEYTPFLAEQEGELRLVVLVQEKVQEETRAVNDMVAAMAGRFTPVIYDVKTEEGRRAALQLQTNSREYPAYYLFNNHQLLAQGYDLSQIAQAAMDYTDRLSVGGASSS</sequence>
<dbReference type="EMBL" id="FOMT01000004">
    <property type="protein sequence ID" value="SFE85881.1"/>
    <property type="molecule type" value="Genomic_DNA"/>
</dbReference>
<dbReference type="RefSeq" id="WP_091188514.1">
    <property type="nucleotide sequence ID" value="NZ_FOMT01000004.1"/>
</dbReference>
<evidence type="ECO:0000313" key="3">
    <source>
        <dbReference type="Proteomes" id="UP000198855"/>
    </source>
</evidence>
<keyword evidence="3" id="KW-1185">Reference proteome</keyword>
<dbReference type="Proteomes" id="UP000198855">
    <property type="component" value="Unassembled WGS sequence"/>
</dbReference>
<dbReference type="STRING" id="1045775.SAMN05216378_4357"/>
<proteinExistence type="predicted"/>
<organism evidence="2 3">
    <name type="scientific">Paenibacillus catalpae</name>
    <dbReference type="NCBI Taxonomy" id="1045775"/>
    <lineage>
        <taxon>Bacteria</taxon>
        <taxon>Bacillati</taxon>
        <taxon>Bacillota</taxon>
        <taxon>Bacilli</taxon>
        <taxon>Bacillales</taxon>
        <taxon>Paenibacillaceae</taxon>
        <taxon>Paenibacillus</taxon>
    </lineage>
</organism>
<feature type="signal peptide" evidence="1">
    <location>
        <begin position="1"/>
        <end position="23"/>
    </location>
</feature>
<gene>
    <name evidence="2" type="ORF">SAMN05216378_4357</name>
</gene>
<dbReference type="OrthoDB" id="2617946at2"/>
<accession>A0A1I2E010</accession>